<sequence length="281" mass="30339">MEMKLQTQLEKTACQIRIHAVEAVHAAKSGHPGGSLSIADILACLYFNKMRLDPKNPKWEDRDRFVLSKGHCAPAVYAALALKGYFPVEELLKLRQPGAMLQGHPDMKGTPGIDMSTGSLGQGFSAACGMAAAGKAAEKDYRVYSILGDGETQEGQIWEAAMFAANYKLDNLCAIVDCNGLQIDGNVAYSNSPASLQEKFTSFGFAVEMIDAHDLDAIMQALDTAEQTKGKPTAIIAKSIKGKGVSFMENNGAWHGAAPNDEQFKQAMEELHAVLNKLEVE</sequence>
<keyword evidence="8" id="KW-1185">Reference proteome</keyword>
<gene>
    <name evidence="7" type="ORF">H8709_02170</name>
</gene>
<dbReference type="RefSeq" id="WP_262396724.1">
    <property type="nucleotide sequence ID" value="NZ_JACRTC010000001.1"/>
</dbReference>
<comment type="similarity">
    <text evidence="2">Belongs to the transketolase family.</text>
</comment>
<dbReference type="PROSITE" id="PS00801">
    <property type="entry name" value="TRANSKETOLASE_1"/>
    <property type="match status" value="1"/>
</dbReference>
<dbReference type="InterPro" id="IPR029061">
    <property type="entry name" value="THDP-binding"/>
</dbReference>
<keyword evidence="3" id="KW-0808">Transferase</keyword>
<evidence type="ECO:0000256" key="1">
    <source>
        <dbReference type="ARBA" id="ARBA00001964"/>
    </source>
</evidence>
<keyword evidence="5" id="KW-0786">Thiamine pyrophosphate</keyword>
<feature type="domain" description="Transketolase N-terminal" evidence="6">
    <location>
        <begin position="12"/>
        <end position="270"/>
    </location>
</feature>
<dbReference type="PANTHER" id="PTHR47514:SF1">
    <property type="entry name" value="TRANSKETOLASE N-TERMINAL SECTION-RELATED"/>
    <property type="match status" value="1"/>
</dbReference>
<dbReference type="Pfam" id="PF00456">
    <property type="entry name" value="Transketolase_N"/>
    <property type="match status" value="1"/>
</dbReference>
<evidence type="ECO:0000259" key="6">
    <source>
        <dbReference type="Pfam" id="PF00456"/>
    </source>
</evidence>
<evidence type="ECO:0000256" key="2">
    <source>
        <dbReference type="ARBA" id="ARBA00007131"/>
    </source>
</evidence>
<dbReference type="InterPro" id="IPR049557">
    <property type="entry name" value="Transketolase_CS"/>
</dbReference>
<evidence type="ECO:0000256" key="4">
    <source>
        <dbReference type="ARBA" id="ARBA00022723"/>
    </source>
</evidence>
<dbReference type="Proteomes" id="UP000660861">
    <property type="component" value="Unassembled WGS sequence"/>
</dbReference>
<organism evidence="7 8">
    <name type="scientific">Zongyangia hominis</name>
    <dbReference type="NCBI Taxonomy" id="2763677"/>
    <lineage>
        <taxon>Bacteria</taxon>
        <taxon>Bacillati</taxon>
        <taxon>Bacillota</taxon>
        <taxon>Clostridia</taxon>
        <taxon>Eubacteriales</taxon>
        <taxon>Oscillospiraceae</taxon>
        <taxon>Zongyangia</taxon>
    </lineage>
</organism>
<proteinExistence type="inferred from homology"/>
<evidence type="ECO:0000256" key="5">
    <source>
        <dbReference type="ARBA" id="ARBA00023052"/>
    </source>
</evidence>
<comment type="cofactor">
    <cofactor evidence="1">
        <name>thiamine diphosphate</name>
        <dbReference type="ChEBI" id="CHEBI:58937"/>
    </cofactor>
</comment>
<dbReference type="AlphaFoldDB" id="A0A926EC37"/>
<dbReference type="PANTHER" id="PTHR47514">
    <property type="entry name" value="TRANSKETOLASE N-TERMINAL SECTION-RELATED"/>
    <property type="match status" value="1"/>
</dbReference>
<evidence type="ECO:0000313" key="7">
    <source>
        <dbReference type="EMBL" id="MBC8569629.1"/>
    </source>
</evidence>
<dbReference type="InterPro" id="IPR005474">
    <property type="entry name" value="Transketolase_N"/>
</dbReference>
<dbReference type="GO" id="GO:0016740">
    <property type="term" value="F:transferase activity"/>
    <property type="evidence" value="ECO:0007669"/>
    <property type="project" value="UniProtKB-KW"/>
</dbReference>
<dbReference type="CDD" id="cd02012">
    <property type="entry name" value="TPP_TK"/>
    <property type="match status" value="1"/>
</dbReference>
<name>A0A926EC37_9FIRM</name>
<reference evidence="7" key="1">
    <citation type="submission" date="2020-08" db="EMBL/GenBank/DDBJ databases">
        <title>Genome public.</title>
        <authorList>
            <person name="Liu C."/>
            <person name="Sun Q."/>
        </authorList>
    </citation>
    <scope>NUCLEOTIDE SEQUENCE</scope>
    <source>
        <strain evidence="7">NSJ-54</strain>
    </source>
</reference>
<keyword evidence="4" id="KW-0479">Metal-binding</keyword>
<comment type="caution">
    <text evidence="7">The sequence shown here is derived from an EMBL/GenBank/DDBJ whole genome shotgun (WGS) entry which is preliminary data.</text>
</comment>
<dbReference type="EMBL" id="JACRTC010000001">
    <property type="protein sequence ID" value="MBC8569629.1"/>
    <property type="molecule type" value="Genomic_DNA"/>
</dbReference>
<evidence type="ECO:0000313" key="8">
    <source>
        <dbReference type="Proteomes" id="UP000660861"/>
    </source>
</evidence>
<dbReference type="SUPFAM" id="SSF52518">
    <property type="entry name" value="Thiamin diphosphate-binding fold (THDP-binding)"/>
    <property type="match status" value="1"/>
</dbReference>
<dbReference type="GO" id="GO:0046872">
    <property type="term" value="F:metal ion binding"/>
    <property type="evidence" value="ECO:0007669"/>
    <property type="project" value="UniProtKB-KW"/>
</dbReference>
<protein>
    <submittedName>
        <fullName evidence="7">Transketolase</fullName>
    </submittedName>
</protein>
<evidence type="ECO:0000256" key="3">
    <source>
        <dbReference type="ARBA" id="ARBA00022679"/>
    </source>
</evidence>
<dbReference type="Gene3D" id="3.40.50.970">
    <property type="match status" value="1"/>
</dbReference>
<accession>A0A926EC37</accession>